<sequence length="120" mass="13482">MGCFCFVYGDQDKPALITYPDVALNFVTVGLFVSSEAASLVLHNFCIYLVSPPGLEVLFDFLYFYGICGFIKDCLLQQYFSKVTEEQPCAIVLIDITSTHCRRSPCCIYPELLSPESLRV</sequence>
<name>A0A8J5FU36_ZINOF</name>
<protein>
    <submittedName>
        <fullName evidence="1">Uncharacterized protein</fullName>
    </submittedName>
</protein>
<dbReference type="AlphaFoldDB" id="A0A8J5FU36"/>
<dbReference type="Proteomes" id="UP000734854">
    <property type="component" value="Unassembled WGS sequence"/>
</dbReference>
<accession>A0A8J5FU36</accession>
<evidence type="ECO:0000313" key="2">
    <source>
        <dbReference type="Proteomes" id="UP000734854"/>
    </source>
</evidence>
<dbReference type="PANTHER" id="PTHR11034">
    <property type="entry name" value="N-MYC DOWNSTREAM REGULATED"/>
    <property type="match status" value="1"/>
</dbReference>
<evidence type="ECO:0000313" key="1">
    <source>
        <dbReference type="EMBL" id="KAG6490880.1"/>
    </source>
</evidence>
<dbReference type="InterPro" id="IPR004142">
    <property type="entry name" value="NDRG"/>
</dbReference>
<comment type="caution">
    <text evidence="1">The sequence shown here is derived from an EMBL/GenBank/DDBJ whole genome shotgun (WGS) entry which is preliminary data.</text>
</comment>
<proteinExistence type="predicted"/>
<reference evidence="1 2" key="1">
    <citation type="submission" date="2020-08" db="EMBL/GenBank/DDBJ databases">
        <title>Plant Genome Project.</title>
        <authorList>
            <person name="Zhang R.-G."/>
        </authorList>
    </citation>
    <scope>NUCLEOTIDE SEQUENCE [LARGE SCALE GENOMIC DNA]</scope>
    <source>
        <tissue evidence="1">Rhizome</tissue>
    </source>
</reference>
<organism evidence="1 2">
    <name type="scientific">Zingiber officinale</name>
    <name type="common">Ginger</name>
    <name type="synonym">Amomum zingiber</name>
    <dbReference type="NCBI Taxonomy" id="94328"/>
    <lineage>
        <taxon>Eukaryota</taxon>
        <taxon>Viridiplantae</taxon>
        <taxon>Streptophyta</taxon>
        <taxon>Embryophyta</taxon>
        <taxon>Tracheophyta</taxon>
        <taxon>Spermatophyta</taxon>
        <taxon>Magnoliopsida</taxon>
        <taxon>Liliopsida</taxon>
        <taxon>Zingiberales</taxon>
        <taxon>Zingiberaceae</taxon>
        <taxon>Zingiber</taxon>
    </lineage>
</organism>
<dbReference type="EMBL" id="JACMSC010000014">
    <property type="protein sequence ID" value="KAG6490880.1"/>
    <property type="molecule type" value="Genomic_DNA"/>
</dbReference>
<keyword evidence="2" id="KW-1185">Reference proteome</keyword>
<gene>
    <name evidence="1" type="ORF">ZIOFF_052210</name>
</gene>
<dbReference type="Pfam" id="PF03096">
    <property type="entry name" value="Ndr"/>
    <property type="match status" value="1"/>
</dbReference>